<dbReference type="EMBL" id="LGUT01001040">
    <property type="protein sequence ID" value="KOG89772.1"/>
    <property type="molecule type" value="Genomic_DNA"/>
</dbReference>
<dbReference type="InterPro" id="IPR021903">
    <property type="entry name" value="DUF3515"/>
</dbReference>
<evidence type="ECO:0000313" key="2">
    <source>
        <dbReference type="Proteomes" id="UP000037020"/>
    </source>
</evidence>
<comment type="caution">
    <text evidence="1">The sequence shown here is derived from an EMBL/GenBank/DDBJ whole genome shotgun (WGS) entry which is preliminary data.</text>
</comment>
<reference evidence="1 2" key="1">
    <citation type="submission" date="2015-07" db="EMBL/GenBank/DDBJ databases">
        <authorList>
            <person name="Ju K.-S."/>
            <person name="Doroghazi J.R."/>
            <person name="Metcalf W.W."/>
        </authorList>
    </citation>
    <scope>NUCLEOTIDE SEQUENCE [LARGE SCALE GENOMIC DNA]</scope>
    <source>
        <strain evidence="1 2">NRRL B-3589</strain>
    </source>
</reference>
<protein>
    <recommendedName>
        <fullName evidence="3">Lipoprotein</fullName>
    </recommendedName>
</protein>
<evidence type="ECO:0000313" key="1">
    <source>
        <dbReference type="EMBL" id="KOG89772.1"/>
    </source>
</evidence>
<accession>A0ABR5J8R3</accession>
<dbReference type="Pfam" id="PF12028">
    <property type="entry name" value="DUF3515"/>
    <property type="match status" value="1"/>
</dbReference>
<evidence type="ECO:0008006" key="3">
    <source>
        <dbReference type="Google" id="ProtNLM"/>
    </source>
</evidence>
<gene>
    <name evidence="1" type="ORF">ADK38_12430</name>
</gene>
<name>A0ABR5J8R3_9ACTN</name>
<sequence>MPGGPYLVPPYARPVRFSIRPRVWLPFVAVLTAVGCSSTDGAAKVSAPSPSAAEAGYCRALHAKLPDAVNGMKRRTTVPASDYTAAWGDPAIELRCGGPRPEILTPGNEHYNPSADAMELNGVSWLPERLPGGGVRATTTLRKAFVEVVIPSKYTGEAGDVSALTDFADAVRQAVPTGI</sequence>
<proteinExistence type="predicted"/>
<dbReference type="Proteomes" id="UP000037020">
    <property type="component" value="Unassembled WGS sequence"/>
</dbReference>
<keyword evidence="2" id="KW-1185">Reference proteome</keyword>
<organism evidence="1 2">
    <name type="scientific">Streptomyces varsoviensis</name>
    <dbReference type="NCBI Taxonomy" id="67373"/>
    <lineage>
        <taxon>Bacteria</taxon>
        <taxon>Bacillati</taxon>
        <taxon>Actinomycetota</taxon>
        <taxon>Actinomycetes</taxon>
        <taxon>Kitasatosporales</taxon>
        <taxon>Streptomycetaceae</taxon>
        <taxon>Streptomyces</taxon>
    </lineage>
</organism>